<evidence type="ECO:0000313" key="2">
    <source>
        <dbReference type="EMBL" id="VFS51437.1"/>
    </source>
</evidence>
<organism evidence="1 3">
    <name type="scientific">Budvicia aquatica</name>
    <dbReference type="NCBI Taxonomy" id="82979"/>
    <lineage>
        <taxon>Bacteria</taxon>
        <taxon>Pseudomonadati</taxon>
        <taxon>Pseudomonadota</taxon>
        <taxon>Gammaproteobacteria</taxon>
        <taxon>Enterobacterales</taxon>
        <taxon>Budviciaceae</taxon>
        <taxon>Budvicia</taxon>
    </lineage>
</organism>
<evidence type="ECO:0000313" key="4">
    <source>
        <dbReference type="Proteomes" id="UP000373449"/>
    </source>
</evidence>
<reference evidence="3" key="1">
    <citation type="submission" date="2017-09" db="EMBL/GenBank/DDBJ databases">
        <title>FDA dAtabase for Regulatory Grade micrObial Sequences (FDA-ARGOS): Supporting development and validation of Infectious Disease Dx tests.</title>
        <authorList>
            <person name="Minogue T."/>
            <person name="Wolcott M."/>
            <person name="Wasieloski L."/>
            <person name="Aguilar W."/>
            <person name="Moore D."/>
            <person name="Tallon L."/>
            <person name="Sadzewicz L."/>
            <person name="Ott S."/>
            <person name="Zhao X."/>
            <person name="Nagaraj S."/>
            <person name="Vavikolanu K."/>
            <person name="Aluvathingal J."/>
            <person name="Nadendla S."/>
            <person name="Sichtig H."/>
        </authorList>
    </citation>
    <scope>NUCLEOTIDE SEQUENCE [LARGE SCALE GENOMIC DNA]</scope>
    <source>
        <strain evidence="3">FDAARGOS_387</strain>
    </source>
</reference>
<dbReference type="RefSeq" id="WP_036016429.1">
    <property type="nucleotide sequence ID" value="NZ_CAADJA010000002.1"/>
</dbReference>
<reference evidence="2 4" key="3">
    <citation type="submission" date="2019-03" db="EMBL/GenBank/DDBJ databases">
        <authorList>
            <consortium name="Pathogen Informatics"/>
        </authorList>
    </citation>
    <scope>NUCLEOTIDE SEQUENCE [LARGE SCALE GENOMIC DNA]</scope>
    <source>
        <strain evidence="2 4">NCTC12282</strain>
    </source>
</reference>
<accession>A0A2C6DPM9</accession>
<protein>
    <submittedName>
        <fullName evidence="1">Uncharacterized protein</fullName>
    </submittedName>
</protein>
<name>A0A2C6DPM9_9GAMM</name>
<dbReference type="OrthoDB" id="6638464at2"/>
<evidence type="ECO:0000313" key="3">
    <source>
        <dbReference type="Proteomes" id="UP000224974"/>
    </source>
</evidence>
<reference evidence="1" key="2">
    <citation type="submission" date="2017-09" db="EMBL/GenBank/DDBJ databases">
        <title>FDA dAtabase for Regulatory Grade micrObial Sequences (FDA-ARGOS): Supporting development and validation of Infectious Disease Dx tests.</title>
        <authorList>
            <person name="Minogue T."/>
            <person name="Wolcott M."/>
            <person name="Wasieloski L."/>
            <person name="Aguilar W."/>
            <person name="Moore D."/>
            <person name="Tallon L.J."/>
            <person name="Sadzewicz L."/>
            <person name="Ott S."/>
            <person name="Zhao X."/>
            <person name="Nagaraj S."/>
            <person name="Vavikolanu K."/>
            <person name="Aluvathingal J."/>
            <person name="Nadendla S."/>
            <person name="Sichtig H."/>
        </authorList>
    </citation>
    <scope>NUCLEOTIDE SEQUENCE</scope>
    <source>
        <strain evidence="1">FDAARGOS_387</strain>
    </source>
</reference>
<evidence type="ECO:0000313" key="1">
    <source>
        <dbReference type="EMBL" id="PHI31177.1"/>
    </source>
</evidence>
<dbReference type="EMBL" id="CAADJA010000002">
    <property type="protein sequence ID" value="VFS51437.1"/>
    <property type="molecule type" value="Genomic_DNA"/>
</dbReference>
<dbReference type="Proteomes" id="UP000373449">
    <property type="component" value="Unassembled WGS sequence"/>
</dbReference>
<proteinExistence type="predicted"/>
<dbReference type="Proteomes" id="UP000224974">
    <property type="component" value="Unassembled WGS sequence"/>
</dbReference>
<dbReference type="STRING" id="1111728.GCA_000427805_03693"/>
<keyword evidence="3" id="KW-1185">Reference proteome</keyword>
<dbReference type="AlphaFoldDB" id="A0A2C6DPM9"/>
<gene>
    <name evidence="1" type="ORF">CRN84_18440</name>
    <name evidence="2" type="ORF">NCTC12282_05080</name>
</gene>
<sequence length="99" mass="11245">MKQKTMQELKNEAMSTLQEYFPNGGRDWDNVTAVIDAIAEGKIPNVTMFTNSTFESAVEPAIKWLNDNVHPHHTIVITSTDAELLEGQQTHRTEKFLKD</sequence>
<dbReference type="EMBL" id="PDDX01000001">
    <property type="protein sequence ID" value="PHI31177.1"/>
    <property type="molecule type" value="Genomic_DNA"/>
</dbReference>